<feature type="region of interest" description="Disordered" evidence="1">
    <location>
        <begin position="1"/>
        <end position="107"/>
    </location>
</feature>
<feature type="compositionally biased region" description="Polar residues" evidence="1">
    <location>
        <begin position="14"/>
        <end position="24"/>
    </location>
</feature>
<comment type="caution">
    <text evidence="2">The sequence shown here is derived from an EMBL/GenBank/DDBJ whole genome shotgun (WGS) entry which is preliminary data.</text>
</comment>
<dbReference type="EMBL" id="JASCZI010151091">
    <property type="protein sequence ID" value="MED6169152.1"/>
    <property type="molecule type" value="Genomic_DNA"/>
</dbReference>
<reference evidence="2 3" key="1">
    <citation type="journal article" date="2023" name="Plants (Basel)">
        <title>Bridging the Gap: Combining Genomics and Transcriptomics Approaches to Understand Stylosanthes scabra, an Orphan Legume from the Brazilian Caatinga.</title>
        <authorList>
            <person name="Ferreira-Neto J.R.C."/>
            <person name="da Silva M.D."/>
            <person name="Binneck E."/>
            <person name="de Melo N.F."/>
            <person name="da Silva R.H."/>
            <person name="de Melo A.L.T.M."/>
            <person name="Pandolfi V."/>
            <person name="Bustamante F.O."/>
            <person name="Brasileiro-Vidal A.C."/>
            <person name="Benko-Iseppon A.M."/>
        </authorList>
    </citation>
    <scope>NUCLEOTIDE SEQUENCE [LARGE SCALE GENOMIC DNA]</scope>
    <source>
        <tissue evidence="2">Leaves</tissue>
    </source>
</reference>
<keyword evidence="3" id="KW-1185">Reference proteome</keyword>
<dbReference type="Proteomes" id="UP001341840">
    <property type="component" value="Unassembled WGS sequence"/>
</dbReference>
<feature type="compositionally biased region" description="Polar residues" evidence="1">
    <location>
        <begin position="53"/>
        <end position="73"/>
    </location>
</feature>
<accession>A0ABU6V873</accession>
<gene>
    <name evidence="2" type="ORF">PIB30_018679</name>
</gene>
<sequence length="477" mass="52333">MVQHATEATDLAPIQQSNPENPSKINEDKFEVQYSDSGMSKLENRASKIPEITASTTPQFNSEKQNKSEFQSQNDEDDDDLDERTFYRGSADRNATVVVDRPPPEPPDLKSIAVVDGEPTSAVVTAAPSLCRSEDLTDAENMIHSGAKVGSFAKGKRMAAIKEDGAKPIEDGTATVTNGGLRVRQLRRFFLLNPPPLLAAVFPWNRDGDGEERSRDTCKWNAEADGRSHGTISVAAANCGWMSHLLLEGDQIRRQWLAPSFRFARLERFVMGDLDATTDDDCKIVKNQASGGCDRSKGRQSGGCGGMEEEGKKHGDVLVKGVGCALDDAYVGVAGGDGGMLLNGSSMGVEVMPFFFFTLGAPWKVADTKVVEAVISVVAATMWEKGIGATRFSFPLGLHKDFEAHIRKEKAYLLNWSPNHNFVASRGLLQFSSALYYCVKTDDGLRYKQWDRGIIFIKGSRLISIIFDWLHNLKLSL</sequence>
<evidence type="ECO:0000313" key="3">
    <source>
        <dbReference type="Proteomes" id="UP001341840"/>
    </source>
</evidence>
<organism evidence="2 3">
    <name type="scientific">Stylosanthes scabra</name>
    <dbReference type="NCBI Taxonomy" id="79078"/>
    <lineage>
        <taxon>Eukaryota</taxon>
        <taxon>Viridiplantae</taxon>
        <taxon>Streptophyta</taxon>
        <taxon>Embryophyta</taxon>
        <taxon>Tracheophyta</taxon>
        <taxon>Spermatophyta</taxon>
        <taxon>Magnoliopsida</taxon>
        <taxon>eudicotyledons</taxon>
        <taxon>Gunneridae</taxon>
        <taxon>Pentapetalae</taxon>
        <taxon>rosids</taxon>
        <taxon>fabids</taxon>
        <taxon>Fabales</taxon>
        <taxon>Fabaceae</taxon>
        <taxon>Papilionoideae</taxon>
        <taxon>50 kb inversion clade</taxon>
        <taxon>dalbergioids sensu lato</taxon>
        <taxon>Dalbergieae</taxon>
        <taxon>Pterocarpus clade</taxon>
        <taxon>Stylosanthes</taxon>
    </lineage>
</organism>
<proteinExistence type="predicted"/>
<protein>
    <submittedName>
        <fullName evidence="2">Uncharacterized protein</fullName>
    </submittedName>
</protein>
<evidence type="ECO:0000313" key="2">
    <source>
        <dbReference type="EMBL" id="MED6169152.1"/>
    </source>
</evidence>
<name>A0ABU6V873_9FABA</name>
<evidence type="ECO:0000256" key="1">
    <source>
        <dbReference type="SAM" id="MobiDB-lite"/>
    </source>
</evidence>